<dbReference type="RefSeq" id="WP_053233420.1">
    <property type="nucleotide sequence ID" value="NZ_CP011125.1"/>
</dbReference>
<name>A0A0F6SF30_9BACT</name>
<keyword evidence="1" id="KW-0175">Coiled coil</keyword>
<gene>
    <name evidence="4" type="ORF">DB32_003378</name>
</gene>
<dbReference type="Proteomes" id="UP000034883">
    <property type="component" value="Chromosome"/>
</dbReference>
<feature type="transmembrane region" description="Helical" evidence="3">
    <location>
        <begin position="21"/>
        <end position="47"/>
    </location>
</feature>
<dbReference type="Pfam" id="PF13779">
    <property type="entry name" value="DUF4175"/>
    <property type="match status" value="1"/>
</dbReference>
<feature type="compositionally biased region" description="Basic and acidic residues" evidence="2">
    <location>
        <begin position="829"/>
        <end position="838"/>
    </location>
</feature>
<feature type="region of interest" description="Disordered" evidence="2">
    <location>
        <begin position="826"/>
        <end position="853"/>
    </location>
</feature>
<dbReference type="EMBL" id="CP011125">
    <property type="protein sequence ID" value="AKF06229.1"/>
    <property type="molecule type" value="Genomic_DNA"/>
</dbReference>
<evidence type="ECO:0000256" key="2">
    <source>
        <dbReference type="SAM" id="MobiDB-lite"/>
    </source>
</evidence>
<reference evidence="4 5" key="1">
    <citation type="submission" date="2015-03" db="EMBL/GenBank/DDBJ databases">
        <title>Genome assembly of Sandaracinus amylolyticus DSM 53668.</title>
        <authorList>
            <person name="Sharma G."/>
            <person name="Subramanian S."/>
        </authorList>
    </citation>
    <scope>NUCLEOTIDE SEQUENCE [LARGE SCALE GENOMIC DNA]</scope>
    <source>
        <strain evidence="4 5">DSM 53668</strain>
    </source>
</reference>
<protein>
    <submittedName>
        <fullName evidence="4">TPR domain protein, putative component of TonB system</fullName>
    </submittedName>
</protein>
<keyword evidence="3" id="KW-1133">Transmembrane helix</keyword>
<dbReference type="KEGG" id="samy:DB32_003378"/>
<dbReference type="InterPro" id="IPR012683">
    <property type="entry name" value="CHP02302_TM"/>
</dbReference>
<evidence type="ECO:0000256" key="1">
    <source>
        <dbReference type="SAM" id="Coils"/>
    </source>
</evidence>
<dbReference type="AlphaFoldDB" id="A0A0F6SF30"/>
<dbReference type="STRING" id="927083.DB32_003378"/>
<feature type="region of interest" description="Disordered" evidence="2">
    <location>
        <begin position="890"/>
        <end position="980"/>
    </location>
</feature>
<keyword evidence="5" id="KW-1185">Reference proteome</keyword>
<feature type="coiled-coil region" evidence="1">
    <location>
        <begin position="544"/>
        <end position="693"/>
    </location>
</feature>
<keyword evidence="3" id="KW-0472">Membrane</keyword>
<sequence length="989" mass="105403">MPPSQAATAASRYLARLRARATLLLAARAVAAALGTATAVLAIGAWIAGPLAASAIVILVWSCAIVGAAVAGGLAIAPARALAGSGAARLVASMRPELVSPLRTAFELSAAPVAAGASSELVAAHAQRLGAEIARVPADRVVPAGRWLRHPTVIGGAVALGIAAGVVLGVDRAAAGAWALVHPGEQDAEGTRVAAALEAVQARLVFPGYLGRGATVIADPSRLELPLGTSVELSGRARFDATAATLDAAGTEVAMERDGERWVARFLVRTDGPLSIRLRADDGRWARDATVRSIHVLPDETPRVSMLSPAEDAIVEGTETLTVLFEAHDDVGVAAVDLVVKGADGREQRRRIATPEAGRTELTGDDQLALGDLGASPGDRVEVWIEASDGDDVSGPHVGRSETRTLTLASEATRRDESLGALQELVDLAVSTLADRLELPVTDQEAQARARFDSLRGVTERLLFSLDGFASRARSGETRRTDAALYGEASTRIRRLLFEEMRAHVPNVGALALRQRIDARSVTELEDDVLLLADLLTRARIEDAAAIARELESLRREIASLLRELQRADTPEARAALLAAIARAQQRLEDLRARMSRLGTAVPQEFANAQEAEARETQQALEQLRESVERGDLDAASQALTRLEQEIDALARALGASEESFGEERFGPRDQALADALDRLHGLEGEQRELARRTTDVRGSAARRALEAAGARGEEAARRLAGRAREVREALSPIDRERLTSLERDSFDAIQQRIRDAEDALSTGDLGEASRMVASAEEQLGDLSRDLALDAMMFPGHEGQTSRAAHAAQQAERRLSELRASLDEALPDLGDHLGDGERGQLSGDAPRQRTARGAAGDLAEAFEAGPDGQPLSPDAAEQLGEIARLMEEGARGLDRGDPATASRAQEEAARRLTELREQIEQDMQRSSGGGGGGDDGSAAPDFRRRVQIHDPNQFEGPMDLRRRLLDAMGESPPQGYEDSVQRYYEGLLR</sequence>
<evidence type="ECO:0000313" key="5">
    <source>
        <dbReference type="Proteomes" id="UP000034883"/>
    </source>
</evidence>
<evidence type="ECO:0000256" key="3">
    <source>
        <dbReference type="SAM" id="Phobius"/>
    </source>
</evidence>
<evidence type="ECO:0000313" key="4">
    <source>
        <dbReference type="EMBL" id="AKF06229.1"/>
    </source>
</evidence>
<organism evidence="4 5">
    <name type="scientific">Sandaracinus amylolyticus</name>
    <dbReference type="NCBI Taxonomy" id="927083"/>
    <lineage>
        <taxon>Bacteria</taxon>
        <taxon>Pseudomonadati</taxon>
        <taxon>Myxococcota</taxon>
        <taxon>Polyangia</taxon>
        <taxon>Polyangiales</taxon>
        <taxon>Sandaracinaceae</taxon>
        <taxon>Sandaracinus</taxon>
    </lineage>
</organism>
<proteinExistence type="predicted"/>
<feature type="transmembrane region" description="Helical" evidence="3">
    <location>
        <begin position="153"/>
        <end position="170"/>
    </location>
</feature>
<feature type="compositionally biased region" description="Basic and acidic residues" evidence="2">
    <location>
        <begin position="904"/>
        <end position="923"/>
    </location>
</feature>
<keyword evidence="3" id="KW-0812">Transmembrane</keyword>
<accession>A0A0F6SF30</accession>
<feature type="transmembrane region" description="Helical" evidence="3">
    <location>
        <begin position="53"/>
        <end position="77"/>
    </location>
</feature>